<comment type="caution">
    <text evidence="3">The sequence shown here is derived from an EMBL/GenBank/DDBJ whole genome shotgun (WGS) entry which is preliminary data.</text>
</comment>
<sequence>MAEVEDAVEDPTSLVQSMLRSICTNMAVSCAREAIPEVHSPHVFTVEFLQPLYLICAFLDISPEGKQLGDTYGTASSWKQPICWPKTYRLEAFLVKQSGRKYELQKTCMRDGPARHVLEIEGLRTELLRNTEAMEALLAENERLQAENERIQAENSQLRREKCHYVRLLESAGVPAPSSLELSLLAAAGDGILALGVGEPTSDYEEDGLVTSSASDQDSSLPDAPALVPKSRSQRASEAAAANKERARRKREARLQARQRSSEIEELLTRNELADVESEIRRLTKRLPLEFSVTQRRDTDHQVTGCLRQVLWVEKYVELHDAIDERILPLAGAALLLFETTARKCRTPVFKGCWDRYKRIHGLFIRRSHALGYNTWGERLAGES</sequence>
<feature type="compositionally biased region" description="Polar residues" evidence="2">
    <location>
        <begin position="210"/>
        <end position="220"/>
    </location>
</feature>
<dbReference type="OrthoDB" id="4833247at2759"/>
<gene>
    <name evidence="3" type="ORF">CGCSCA2_v004876</name>
</gene>
<dbReference type="Proteomes" id="UP000711996">
    <property type="component" value="Unassembled WGS sequence"/>
</dbReference>
<evidence type="ECO:0000256" key="1">
    <source>
        <dbReference type="SAM" id="Coils"/>
    </source>
</evidence>
<feature type="compositionally biased region" description="Low complexity" evidence="2">
    <location>
        <begin position="230"/>
        <end position="242"/>
    </location>
</feature>
<reference evidence="3" key="1">
    <citation type="submission" date="2019-06" db="EMBL/GenBank/DDBJ databases">
        <authorList>
            <person name="Gan P."/>
            <person name="Shirasu K."/>
        </authorList>
    </citation>
    <scope>NUCLEOTIDE SEQUENCE [LARGE SCALE GENOMIC DNA]</scope>
    <source>
        <strain evidence="3">CAD2</strain>
    </source>
</reference>
<feature type="coiled-coil region" evidence="1">
    <location>
        <begin position="127"/>
        <end position="161"/>
    </location>
</feature>
<evidence type="ECO:0000313" key="4">
    <source>
        <dbReference type="Proteomes" id="UP000711996"/>
    </source>
</evidence>
<dbReference type="AlphaFoldDB" id="A0A9P5EWI8"/>
<keyword evidence="1" id="KW-0175">Coiled coil</keyword>
<organism evidence="3 4">
    <name type="scientific">Colletotrichum siamense</name>
    <name type="common">Anthracnose fungus</name>
    <dbReference type="NCBI Taxonomy" id="690259"/>
    <lineage>
        <taxon>Eukaryota</taxon>
        <taxon>Fungi</taxon>
        <taxon>Dikarya</taxon>
        <taxon>Ascomycota</taxon>
        <taxon>Pezizomycotina</taxon>
        <taxon>Sordariomycetes</taxon>
        <taxon>Hypocreomycetidae</taxon>
        <taxon>Glomerellales</taxon>
        <taxon>Glomerellaceae</taxon>
        <taxon>Colletotrichum</taxon>
        <taxon>Colletotrichum gloeosporioides species complex</taxon>
    </lineage>
</organism>
<evidence type="ECO:0000313" key="3">
    <source>
        <dbReference type="EMBL" id="KAF4861129.1"/>
    </source>
</evidence>
<feature type="region of interest" description="Disordered" evidence="2">
    <location>
        <begin position="203"/>
        <end position="257"/>
    </location>
</feature>
<accession>A0A9P5EWI8</accession>
<protein>
    <submittedName>
        <fullName evidence="3">Uncharacterized protein</fullName>
    </submittedName>
</protein>
<evidence type="ECO:0000256" key="2">
    <source>
        <dbReference type="SAM" id="MobiDB-lite"/>
    </source>
</evidence>
<name>A0A9P5EWI8_COLSI</name>
<proteinExistence type="predicted"/>
<keyword evidence="4" id="KW-1185">Reference proteome</keyword>
<dbReference type="EMBL" id="QPMT01000011">
    <property type="protein sequence ID" value="KAF4861129.1"/>
    <property type="molecule type" value="Genomic_DNA"/>
</dbReference>